<reference evidence="8" key="2">
    <citation type="submission" date="2009-11" db="EMBL/GenBank/DDBJ databases">
        <title>The Genome Sequence of Allomyces macrogynus strain ATCC 38327.</title>
        <authorList>
            <consortium name="The Broad Institute Genome Sequencing Platform"/>
            <person name="Russ C."/>
            <person name="Cuomo C."/>
            <person name="Shea T."/>
            <person name="Young S.K."/>
            <person name="Zeng Q."/>
            <person name="Koehrsen M."/>
            <person name="Haas B."/>
            <person name="Borodovsky M."/>
            <person name="Guigo R."/>
            <person name="Alvarado L."/>
            <person name="Berlin A."/>
            <person name="Borenstein D."/>
            <person name="Chen Z."/>
            <person name="Engels R."/>
            <person name="Freedman E."/>
            <person name="Gellesch M."/>
            <person name="Goldberg J."/>
            <person name="Griggs A."/>
            <person name="Gujja S."/>
            <person name="Heiman D."/>
            <person name="Hepburn T."/>
            <person name="Howarth C."/>
            <person name="Jen D."/>
            <person name="Larson L."/>
            <person name="Lewis B."/>
            <person name="Mehta T."/>
            <person name="Park D."/>
            <person name="Pearson M."/>
            <person name="Roberts A."/>
            <person name="Saif S."/>
            <person name="Shenoy N."/>
            <person name="Sisk P."/>
            <person name="Stolte C."/>
            <person name="Sykes S."/>
            <person name="Walk T."/>
            <person name="White J."/>
            <person name="Yandava C."/>
            <person name="Burger G."/>
            <person name="Gray M.W."/>
            <person name="Holland P.W.H."/>
            <person name="King N."/>
            <person name="Lang F.B.F."/>
            <person name="Roger A.J."/>
            <person name="Ruiz-Trillo I."/>
            <person name="Lander E."/>
            <person name="Nusbaum C."/>
        </authorList>
    </citation>
    <scope>NUCLEOTIDE SEQUENCE [LARGE SCALE GENOMIC DNA]</scope>
    <source>
        <strain evidence="8">ATCC 38327</strain>
    </source>
</reference>
<feature type="domain" description="Prokaryotic-type class I peptide chain release factors" evidence="6">
    <location>
        <begin position="138"/>
        <end position="233"/>
    </location>
</feature>
<comment type="subcellular location">
    <subcellularLocation>
        <location evidence="1">Mitochondrion</location>
    </subcellularLocation>
</comment>
<keyword evidence="8" id="KW-1185">Reference proteome</keyword>
<dbReference type="PANTHER" id="PTHR46203">
    <property type="entry name" value="PROBABLE PEPTIDE CHAIN RELEASE FACTOR C12ORF65"/>
    <property type="match status" value="1"/>
</dbReference>
<dbReference type="InterPro" id="IPR000352">
    <property type="entry name" value="Pep_chain_release_fac_I"/>
</dbReference>
<feature type="compositionally biased region" description="Polar residues" evidence="5">
    <location>
        <begin position="57"/>
        <end position="76"/>
    </location>
</feature>
<dbReference type="STRING" id="578462.A0A0L0STW5"/>
<dbReference type="eggNOG" id="KOG2726">
    <property type="taxonomic scope" value="Eukaryota"/>
</dbReference>
<accession>A0A0L0STW5</accession>
<comment type="similarity">
    <text evidence="2">Belongs to the prokaryotic/mitochondrial release factor family.</text>
</comment>
<dbReference type="Proteomes" id="UP000054350">
    <property type="component" value="Unassembled WGS sequence"/>
</dbReference>
<dbReference type="GO" id="GO:0005739">
    <property type="term" value="C:mitochondrion"/>
    <property type="evidence" value="ECO:0007669"/>
    <property type="project" value="UniProtKB-SubCell"/>
</dbReference>
<dbReference type="OrthoDB" id="277888at2759"/>
<dbReference type="GO" id="GO:0003747">
    <property type="term" value="F:translation release factor activity"/>
    <property type="evidence" value="ECO:0007669"/>
    <property type="project" value="InterPro"/>
</dbReference>
<feature type="region of interest" description="Disordered" evidence="5">
    <location>
        <begin position="209"/>
        <end position="256"/>
    </location>
</feature>
<dbReference type="Gene3D" id="3.30.160.20">
    <property type="match status" value="1"/>
</dbReference>
<evidence type="ECO:0000256" key="4">
    <source>
        <dbReference type="ARBA" id="ARBA00023128"/>
    </source>
</evidence>
<keyword evidence="4" id="KW-0496">Mitochondrion</keyword>
<dbReference type="Pfam" id="PF00472">
    <property type="entry name" value="RF-1"/>
    <property type="match status" value="1"/>
</dbReference>
<keyword evidence="3" id="KW-0809">Transit peptide</keyword>
<name>A0A0L0STW5_ALLM3</name>
<gene>
    <name evidence="7" type="ORF">AMAG_10256</name>
</gene>
<evidence type="ECO:0000259" key="6">
    <source>
        <dbReference type="Pfam" id="PF00472"/>
    </source>
</evidence>
<dbReference type="AlphaFoldDB" id="A0A0L0STW5"/>
<feature type="compositionally biased region" description="Basic residues" evidence="5">
    <location>
        <begin position="222"/>
        <end position="235"/>
    </location>
</feature>
<dbReference type="InterPro" id="IPR052405">
    <property type="entry name" value="Mito_Transl_Release_Factor"/>
</dbReference>
<evidence type="ECO:0000313" key="7">
    <source>
        <dbReference type="EMBL" id="KNE65973.1"/>
    </source>
</evidence>
<dbReference type="OMA" id="ALWWIRT"/>
<protein>
    <recommendedName>
        <fullName evidence="6">Prokaryotic-type class I peptide chain release factors domain-containing protein</fullName>
    </recommendedName>
</protein>
<feature type="region of interest" description="Disordered" evidence="5">
    <location>
        <begin position="57"/>
        <end position="115"/>
    </location>
</feature>
<dbReference type="VEuPathDB" id="FungiDB:AMAG_10256"/>
<dbReference type="InterPro" id="IPR045853">
    <property type="entry name" value="Pep_chain_release_fac_I_sf"/>
</dbReference>
<evidence type="ECO:0000256" key="5">
    <source>
        <dbReference type="SAM" id="MobiDB-lite"/>
    </source>
</evidence>
<sequence length="256" mass="27361">MPPISTMILCRKLAATAVSKTGRALCRTAPRRTPCPAAAVLPHLDIPCRAPASQRWFSTSQRAAKDPSAQSASQDQTGAEGGGAETRATNGSADDADFSTRSVQHDTNELSDPALPASVSAALKPRKASPPAAATPVAITLDESELEERFIKGGGNGGQKINKTSNCVVLVHKPTGIQVRCQETRSLSDNRRIARKILKLKLDDHFNGALSKRNQKAEAERRKKQKKKQRAKKKYAANDVTVDGEDAKEGGQSSQA</sequence>
<evidence type="ECO:0000256" key="2">
    <source>
        <dbReference type="ARBA" id="ARBA00010835"/>
    </source>
</evidence>
<dbReference type="SUPFAM" id="SSF75620">
    <property type="entry name" value="Release factor"/>
    <property type="match status" value="1"/>
</dbReference>
<evidence type="ECO:0000256" key="1">
    <source>
        <dbReference type="ARBA" id="ARBA00004173"/>
    </source>
</evidence>
<dbReference type="EMBL" id="GG745349">
    <property type="protein sequence ID" value="KNE65973.1"/>
    <property type="molecule type" value="Genomic_DNA"/>
</dbReference>
<dbReference type="PANTHER" id="PTHR46203:SF1">
    <property type="entry name" value="MITOCHONDRIAL TRANSLATION RELEASE FACTOR IN RESCUE"/>
    <property type="match status" value="1"/>
</dbReference>
<proteinExistence type="inferred from homology"/>
<organism evidence="7 8">
    <name type="scientific">Allomyces macrogynus (strain ATCC 38327)</name>
    <name type="common">Allomyces javanicus var. macrogynus</name>
    <dbReference type="NCBI Taxonomy" id="578462"/>
    <lineage>
        <taxon>Eukaryota</taxon>
        <taxon>Fungi</taxon>
        <taxon>Fungi incertae sedis</taxon>
        <taxon>Blastocladiomycota</taxon>
        <taxon>Blastocladiomycetes</taxon>
        <taxon>Blastocladiales</taxon>
        <taxon>Blastocladiaceae</taxon>
        <taxon>Allomyces</taxon>
    </lineage>
</organism>
<evidence type="ECO:0000256" key="3">
    <source>
        <dbReference type="ARBA" id="ARBA00022946"/>
    </source>
</evidence>
<dbReference type="GO" id="GO:0032543">
    <property type="term" value="P:mitochondrial translation"/>
    <property type="evidence" value="ECO:0007669"/>
    <property type="project" value="UniProtKB-ARBA"/>
</dbReference>
<reference evidence="7 8" key="1">
    <citation type="submission" date="2009-11" db="EMBL/GenBank/DDBJ databases">
        <title>Annotation of Allomyces macrogynus ATCC 38327.</title>
        <authorList>
            <consortium name="The Broad Institute Genome Sequencing Platform"/>
            <person name="Russ C."/>
            <person name="Cuomo C."/>
            <person name="Burger G."/>
            <person name="Gray M.W."/>
            <person name="Holland P.W.H."/>
            <person name="King N."/>
            <person name="Lang F.B.F."/>
            <person name="Roger A.J."/>
            <person name="Ruiz-Trillo I."/>
            <person name="Young S.K."/>
            <person name="Zeng Q."/>
            <person name="Gargeya S."/>
            <person name="Fitzgerald M."/>
            <person name="Haas B."/>
            <person name="Abouelleil A."/>
            <person name="Alvarado L."/>
            <person name="Arachchi H.M."/>
            <person name="Berlin A."/>
            <person name="Chapman S.B."/>
            <person name="Gearin G."/>
            <person name="Goldberg J."/>
            <person name="Griggs A."/>
            <person name="Gujja S."/>
            <person name="Hansen M."/>
            <person name="Heiman D."/>
            <person name="Howarth C."/>
            <person name="Larimer J."/>
            <person name="Lui A."/>
            <person name="MacDonald P.J.P."/>
            <person name="McCowen C."/>
            <person name="Montmayeur A."/>
            <person name="Murphy C."/>
            <person name="Neiman D."/>
            <person name="Pearson M."/>
            <person name="Priest M."/>
            <person name="Roberts A."/>
            <person name="Saif S."/>
            <person name="Shea T."/>
            <person name="Sisk P."/>
            <person name="Stolte C."/>
            <person name="Sykes S."/>
            <person name="Wortman J."/>
            <person name="Nusbaum C."/>
            <person name="Birren B."/>
        </authorList>
    </citation>
    <scope>NUCLEOTIDE SEQUENCE [LARGE SCALE GENOMIC DNA]</scope>
    <source>
        <strain evidence="7 8">ATCC 38327</strain>
    </source>
</reference>
<evidence type="ECO:0000313" key="8">
    <source>
        <dbReference type="Proteomes" id="UP000054350"/>
    </source>
</evidence>